<gene>
    <name evidence="1" type="ORF">D7Y07_17465</name>
</gene>
<name>A0A3L7YYR4_9BACE</name>
<accession>A0A3L7YYR4</accession>
<dbReference type="AlphaFoldDB" id="A0A3L7YYR4"/>
<evidence type="ECO:0000313" key="1">
    <source>
        <dbReference type="EMBL" id="RLT78770.1"/>
    </source>
</evidence>
<evidence type="ECO:0000313" key="2">
    <source>
        <dbReference type="Proteomes" id="UP000267159"/>
    </source>
</evidence>
<proteinExistence type="predicted"/>
<dbReference type="Proteomes" id="UP000267159">
    <property type="component" value="Unassembled WGS sequence"/>
</dbReference>
<organism evidence="1 2">
    <name type="scientific">Bacteroides acidifaciens</name>
    <dbReference type="NCBI Taxonomy" id="85831"/>
    <lineage>
        <taxon>Bacteria</taxon>
        <taxon>Pseudomonadati</taxon>
        <taxon>Bacteroidota</taxon>
        <taxon>Bacteroidia</taxon>
        <taxon>Bacteroidales</taxon>
        <taxon>Bacteroidaceae</taxon>
        <taxon>Bacteroides</taxon>
    </lineage>
</organism>
<evidence type="ECO:0008006" key="3">
    <source>
        <dbReference type="Google" id="ProtNLM"/>
    </source>
</evidence>
<sequence>MLVQKININILIISKMIIENPGIGLTSFSKHGLNQAITRGVNPSTISNTVKNPVVVLQQSRGNFLFLTREAVVVMNNAGRIVSTYPASMFDNSILNVLK</sequence>
<comment type="caution">
    <text evidence="1">The sequence shown here is derived from an EMBL/GenBank/DDBJ whole genome shotgun (WGS) entry which is preliminary data.</text>
</comment>
<reference evidence="1 2" key="1">
    <citation type="submission" date="2018-09" db="EMBL/GenBank/DDBJ databases">
        <title>Murine metabolic-syndrome-specific gut microbial biobank.</title>
        <authorList>
            <person name="Liu C."/>
        </authorList>
    </citation>
    <scope>NUCLEOTIDE SEQUENCE [LARGE SCALE GENOMIC DNA]</scope>
    <source>
        <strain evidence="1 2">0.1X-D8-26</strain>
    </source>
</reference>
<dbReference type="EMBL" id="RAZM01000083">
    <property type="protein sequence ID" value="RLT78770.1"/>
    <property type="molecule type" value="Genomic_DNA"/>
</dbReference>
<protein>
    <recommendedName>
        <fullName evidence="3">DUF4258 domain-containing protein</fullName>
    </recommendedName>
</protein>
<dbReference type="RefSeq" id="WP_121767329.1">
    <property type="nucleotide sequence ID" value="NZ_RAZM01000083.1"/>
</dbReference>